<dbReference type="RefSeq" id="XP_004354102.1">
    <property type="nucleotide sequence ID" value="XM_004354050.1"/>
</dbReference>
<accession>F4Q9J1</accession>
<dbReference type="AlphaFoldDB" id="F4Q9J1"/>
<keyword evidence="3" id="KW-1185">Reference proteome</keyword>
<gene>
    <name evidence="2" type="ORF">DFA_10194</name>
</gene>
<name>F4Q9J1_CACFS</name>
<reference evidence="3" key="1">
    <citation type="journal article" date="2011" name="Genome Res.">
        <title>Phylogeny-wide analysis of social amoeba genomes highlights ancient origins for complex intercellular communication.</title>
        <authorList>
            <person name="Heidel A.J."/>
            <person name="Lawal H.M."/>
            <person name="Felder M."/>
            <person name="Schilde C."/>
            <person name="Helps N.R."/>
            <person name="Tunggal B."/>
            <person name="Rivero F."/>
            <person name="John U."/>
            <person name="Schleicher M."/>
            <person name="Eichinger L."/>
            <person name="Platzer M."/>
            <person name="Noegel A.A."/>
            <person name="Schaap P."/>
            <person name="Gloeckner G."/>
        </authorList>
    </citation>
    <scope>NUCLEOTIDE SEQUENCE [LARGE SCALE GENOMIC DNA]</scope>
    <source>
        <strain evidence="3">SH3</strain>
    </source>
</reference>
<proteinExistence type="predicted"/>
<evidence type="ECO:0000313" key="3">
    <source>
        <dbReference type="Proteomes" id="UP000007797"/>
    </source>
</evidence>
<dbReference type="KEGG" id="dfa:DFA_10194"/>
<organism evidence="2 3">
    <name type="scientific">Cavenderia fasciculata</name>
    <name type="common">Slime mold</name>
    <name type="synonym">Dictyostelium fasciculatum</name>
    <dbReference type="NCBI Taxonomy" id="261658"/>
    <lineage>
        <taxon>Eukaryota</taxon>
        <taxon>Amoebozoa</taxon>
        <taxon>Evosea</taxon>
        <taxon>Eumycetozoa</taxon>
        <taxon>Dictyostelia</taxon>
        <taxon>Acytosteliales</taxon>
        <taxon>Cavenderiaceae</taxon>
        <taxon>Cavenderia</taxon>
    </lineage>
</organism>
<dbReference type="GeneID" id="14867536"/>
<protein>
    <submittedName>
        <fullName evidence="2">Uncharacterized protein</fullName>
    </submittedName>
</protein>
<evidence type="ECO:0000313" key="2">
    <source>
        <dbReference type="EMBL" id="EGG15360.1"/>
    </source>
</evidence>
<dbReference type="EMBL" id="GL883026">
    <property type="protein sequence ID" value="EGG15360.1"/>
    <property type="molecule type" value="Genomic_DNA"/>
</dbReference>
<feature type="region of interest" description="Disordered" evidence="1">
    <location>
        <begin position="34"/>
        <end position="54"/>
    </location>
</feature>
<sequence>MIFTALTKISLSSSSFVSNQTNYSFGSNNTIQEQSMNKTSGNSVFGSAKSYRRI</sequence>
<feature type="compositionally biased region" description="Polar residues" evidence="1">
    <location>
        <begin position="34"/>
        <end position="45"/>
    </location>
</feature>
<evidence type="ECO:0000256" key="1">
    <source>
        <dbReference type="SAM" id="MobiDB-lite"/>
    </source>
</evidence>
<dbReference type="Proteomes" id="UP000007797">
    <property type="component" value="Unassembled WGS sequence"/>
</dbReference>